<protein>
    <submittedName>
        <fullName evidence="2">Uncharacterized protein</fullName>
    </submittedName>
</protein>
<evidence type="ECO:0000313" key="2">
    <source>
        <dbReference type="EMBL" id="MPC90663.1"/>
    </source>
</evidence>
<dbReference type="Proteomes" id="UP000324222">
    <property type="component" value="Unassembled WGS sequence"/>
</dbReference>
<accession>A0A5B7J867</accession>
<comment type="caution">
    <text evidence="2">The sequence shown here is derived from an EMBL/GenBank/DDBJ whole genome shotgun (WGS) entry which is preliminary data.</text>
</comment>
<name>A0A5B7J867_PORTR</name>
<feature type="region of interest" description="Disordered" evidence="1">
    <location>
        <begin position="108"/>
        <end position="147"/>
    </location>
</feature>
<organism evidence="2 3">
    <name type="scientific">Portunus trituberculatus</name>
    <name type="common">Swimming crab</name>
    <name type="synonym">Neptunus trituberculatus</name>
    <dbReference type="NCBI Taxonomy" id="210409"/>
    <lineage>
        <taxon>Eukaryota</taxon>
        <taxon>Metazoa</taxon>
        <taxon>Ecdysozoa</taxon>
        <taxon>Arthropoda</taxon>
        <taxon>Crustacea</taxon>
        <taxon>Multicrustacea</taxon>
        <taxon>Malacostraca</taxon>
        <taxon>Eumalacostraca</taxon>
        <taxon>Eucarida</taxon>
        <taxon>Decapoda</taxon>
        <taxon>Pleocyemata</taxon>
        <taxon>Brachyura</taxon>
        <taxon>Eubrachyura</taxon>
        <taxon>Portunoidea</taxon>
        <taxon>Portunidae</taxon>
        <taxon>Portuninae</taxon>
        <taxon>Portunus</taxon>
    </lineage>
</organism>
<sequence>MVDLEAEQTEEEHSVTVSLIVRLSPEQLQPLSLQCEVVSVRCVIPQPLGTAWPDDVVEGGIESLVGVRRGVVVLVKRLVLCGLHLLVVPLDGDGGHVVARHPPGDLVLNEEHESEPRPRAEHVAPQATHPPLPPLPQPLRPPQPQPVQAATLTRMQPGGVTTVCVAG</sequence>
<gene>
    <name evidence="2" type="ORF">E2C01_085660</name>
</gene>
<feature type="compositionally biased region" description="Pro residues" evidence="1">
    <location>
        <begin position="128"/>
        <end position="145"/>
    </location>
</feature>
<evidence type="ECO:0000256" key="1">
    <source>
        <dbReference type="SAM" id="MobiDB-lite"/>
    </source>
</evidence>
<feature type="compositionally biased region" description="Basic and acidic residues" evidence="1">
    <location>
        <begin position="109"/>
        <end position="122"/>
    </location>
</feature>
<dbReference type="EMBL" id="VSRR010085177">
    <property type="protein sequence ID" value="MPC90663.1"/>
    <property type="molecule type" value="Genomic_DNA"/>
</dbReference>
<dbReference type="AlphaFoldDB" id="A0A5B7J867"/>
<reference evidence="2 3" key="1">
    <citation type="submission" date="2019-05" db="EMBL/GenBank/DDBJ databases">
        <title>Another draft genome of Portunus trituberculatus and its Hox gene families provides insights of decapod evolution.</title>
        <authorList>
            <person name="Jeong J.-H."/>
            <person name="Song I."/>
            <person name="Kim S."/>
            <person name="Choi T."/>
            <person name="Kim D."/>
            <person name="Ryu S."/>
            <person name="Kim W."/>
        </authorList>
    </citation>
    <scope>NUCLEOTIDE SEQUENCE [LARGE SCALE GENOMIC DNA]</scope>
    <source>
        <tissue evidence="2">Muscle</tissue>
    </source>
</reference>
<keyword evidence="3" id="KW-1185">Reference proteome</keyword>
<evidence type="ECO:0000313" key="3">
    <source>
        <dbReference type="Proteomes" id="UP000324222"/>
    </source>
</evidence>
<proteinExistence type="predicted"/>